<reference evidence="3 4" key="2">
    <citation type="journal article" date="2014" name="Proc. Natl. Acad. Sci. U.S.A.">
        <title>Trajectory and genomic determinants of fungal-pathogen speciation and host adaptation.</title>
        <authorList>
            <person name="Hu X."/>
            <person name="Xiao G."/>
            <person name="Zheng P."/>
            <person name="Shang Y."/>
            <person name="Su Y."/>
            <person name="Zhang X."/>
            <person name="Liu X."/>
            <person name="Zhan S."/>
            <person name="St Leger R.J."/>
            <person name="Wang C."/>
        </authorList>
    </citation>
    <scope>GENOME REANNOTATION</scope>
    <source>
        <strain evidence="4">ARSEF 23 / ATCC MYA-3075</strain>
    </source>
</reference>
<evidence type="ECO:0000313" key="3">
    <source>
        <dbReference type="EMBL" id="EFZ03897.2"/>
    </source>
</evidence>
<dbReference type="NCBIfam" id="TIGR03429">
    <property type="entry name" value="arom_pren_DMATS"/>
    <property type="match status" value="1"/>
</dbReference>
<dbReference type="GO" id="GO:0009820">
    <property type="term" value="P:alkaloid metabolic process"/>
    <property type="evidence" value="ECO:0007669"/>
    <property type="project" value="InterPro"/>
</dbReference>
<keyword evidence="4" id="KW-1185">Reference proteome</keyword>
<dbReference type="KEGG" id="maj:MAA_00971"/>
<dbReference type="OrthoDB" id="3354387at2759"/>
<accession>E9EKW2</accession>
<evidence type="ECO:0000256" key="1">
    <source>
        <dbReference type="ARBA" id="ARBA00010209"/>
    </source>
</evidence>
<comment type="caution">
    <text evidence="3">The sequence shown here is derived from an EMBL/GenBank/DDBJ whole genome shotgun (WGS) entry which is preliminary data.</text>
</comment>
<dbReference type="EMBL" id="ADNJ02000008">
    <property type="protein sequence ID" value="EFZ03897.2"/>
    <property type="molecule type" value="Genomic_DNA"/>
</dbReference>
<dbReference type="SFLD" id="SFLDS00036">
    <property type="entry name" value="Aromatic_Prenyltransferase"/>
    <property type="match status" value="1"/>
</dbReference>
<reference evidence="3 4" key="1">
    <citation type="journal article" date="2011" name="PLoS Genet.">
        <title>Genome sequencing and comparative transcriptomics of the model entomopathogenic fungi Metarhizium anisopliae and M. acridum.</title>
        <authorList>
            <person name="Gao Q."/>
            <person name="Jin K."/>
            <person name="Ying S.H."/>
            <person name="Zhang Y."/>
            <person name="Xiao G."/>
            <person name="Shang Y."/>
            <person name="Duan Z."/>
            <person name="Hu X."/>
            <person name="Xie X.Q."/>
            <person name="Zhou G."/>
            <person name="Peng G."/>
            <person name="Luo Z."/>
            <person name="Huang W."/>
            <person name="Wang B."/>
            <person name="Fang W."/>
            <person name="Wang S."/>
            <person name="Zhong Y."/>
            <person name="Ma L.J."/>
            <person name="St Leger R.J."/>
            <person name="Zhao G.P."/>
            <person name="Pei Y."/>
            <person name="Feng M.G."/>
            <person name="Xia Y."/>
            <person name="Wang C."/>
        </authorList>
    </citation>
    <scope>NUCLEOTIDE SEQUENCE [LARGE SCALE GENOMIC DNA]</scope>
    <source>
        <strain evidence="4">ARSEF 23 / ATCC MYA-3075</strain>
    </source>
</reference>
<dbReference type="AlphaFoldDB" id="E9EKW2"/>
<name>E9EKW2_METRA</name>
<sequence>MMRLAGYPEESQAIHRVFFNEHVARSLGPYPTKMKDRLLWHSFMTDDHTPLEMSWSWSDDSDTPVVRYAAEPIGWLAGTASDPLNSKATVVCLGDTLPWAPSLDLKWYKHFLRSLVADTKAEQSPRTLAAEPPSQTFIAFDLEKESMTVKYYFLPALKSTVCHKTNLELIEESILKMPEADNSLTSCLDTITTYIRSQTPDNELHVEIFAIDCVSPADSRLKIYVRSRNTTFDGMLDVMTLGGRTSKFSDETVGSLRELWCACFSVENTTEAMSQPLKNKNHRTGGLLYYFELKPGAKMPTSKVYLPVRHYAESDDQVARGLSEYLLKRGKCLNGRLPYYDGVAKLW</sequence>
<dbReference type="RefSeq" id="XP_007817160.2">
    <property type="nucleotide sequence ID" value="XM_007818969.2"/>
</dbReference>
<dbReference type="InterPro" id="IPR033964">
    <property type="entry name" value="ABBA"/>
</dbReference>
<protein>
    <submittedName>
        <fullName evidence="3">Aromatic prenyltransferase, DMATS type</fullName>
    </submittedName>
</protein>
<dbReference type="CDD" id="cd13929">
    <property type="entry name" value="PT-DMATS_CymD"/>
    <property type="match status" value="1"/>
</dbReference>
<dbReference type="InterPro" id="IPR017795">
    <property type="entry name" value="ABBA_NscD-like"/>
</dbReference>
<proteinExistence type="inferred from homology"/>
<organism evidence="3 4">
    <name type="scientific">Metarhizium robertsii (strain ARSEF 23 / ATCC MYA-3075)</name>
    <name type="common">Metarhizium anisopliae (strain ARSEF 23)</name>
    <dbReference type="NCBI Taxonomy" id="655844"/>
    <lineage>
        <taxon>Eukaryota</taxon>
        <taxon>Fungi</taxon>
        <taxon>Dikarya</taxon>
        <taxon>Ascomycota</taxon>
        <taxon>Pezizomycotina</taxon>
        <taxon>Sordariomycetes</taxon>
        <taxon>Hypocreomycetidae</taxon>
        <taxon>Hypocreales</taxon>
        <taxon>Clavicipitaceae</taxon>
        <taxon>Metarhizium</taxon>
    </lineage>
</organism>
<dbReference type="PANTHER" id="PTHR40627:SF4">
    <property type="entry name" value="PRENYLTRANSFERASE ASQH1-RELATED"/>
    <property type="match status" value="1"/>
</dbReference>
<dbReference type="GO" id="GO:0016765">
    <property type="term" value="F:transferase activity, transferring alkyl or aryl (other than methyl) groups"/>
    <property type="evidence" value="ECO:0007669"/>
    <property type="project" value="InterPro"/>
</dbReference>
<evidence type="ECO:0000256" key="2">
    <source>
        <dbReference type="ARBA" id="ARBA00022679"/>
    </source>
</evidence>
<evidence type="ECO:0000313" key="4">
    <source>
        <dbReference type="Proteomes" id="UP000002498"/>
    </source>
</evidence>
<dbReference type="Proteomes" id="UP000002498">
    <property type="component" value="Unassembled WGS sequence"/>
</dbReference>
<dbReference type="GeneID" id="19255257"/>
<dbReference type="PANTHER" id="PTHR40627">
    <property type="entry name" value="INDOLE PRENYLTRANSFERASE TDIB-RELATED"/>
    <property type="match status" value="1"/>
</dbReference>
<dbReference type="HOGENOM" id="CLU_037431_2_1_1"/>
<gene>
    <name evidence="3" type="ORF">MAA_00971</name>
</gene>
<keyword evidence="2" id="KW-0808">Transferase</keyword>
<comment type="similarity">
    <text evidence="1">Belongs to the tryptophan dimethylallyltransferase family.</text>
</comment>
<dbReference type="Pfam" id="PF11991">
    <property type="entry name" value="Trp_DMAT"/>
    <property type="match status" value="1"/>
</dbReference>